<evidence type="ECO:0000256" key="2">
    <source>
        <dbReference type="SAM" id="SignalP"/>
    </source>
</evidence>
<feature type="transmembrane region" description="Helical" evidence="1">
    <location>
        <begin position="785"/>
        <end position="804"/>
    </location>
</feature>
<protein>
    <recommendedName>
        <fullName evidence="3">DUF7906 domain-containing protein</fullName>
    </recommendedName>
</protein>
<dbReference type="EMBL" id="JAWXYG010000008">
    <property type="protein sequence ID" value="KAK4265914.1"/>
    <property type="molecule type" value="Genomic_DNA"/>
</dbReference>
<dbReference type="InterPro" id="IPR057228">
    <property type="entry name" value="DUF7906"/>
</dbReference>
<name>A0AAE1MHV7_9FABA</name>
<dbReference type="Proteomes" id="UP001293593">
    <property type="component" value="Unassembled WGS sequence"/>
</dbReference>
<dbReference type="AlphaFoldDB" id="A0AAE1MHV7"/>
<proteinExistence type="predicted"/>
<organism evidence="4 5">
    <name type="scientific">Acacia crassicarpa</name>
    <name type="common">northern wattle</name>
    <dbReference type="NCBI Taxonomy" id="499986"/>
    <lineage>
        <taxon>Eukaryota</taxon>
        <taxon>Viridiplantae</taxon>
        <taxon>Streptophyta</taxon>
        <taxon>Embryophyta</taxon>
        <taxon>Tracheophyta</taxon>
        <taxon>Spermatophyta</taxon>
        <taxon>Magnoliopsida</taxon>
        <taxon>eudicotyledons</taxon>
        <taxon>Gunneridae</taxon>
        <taxon>Pentapetalae</taxon>
        <taxon>rosids</taxon>
        <taxon>fabids</taxon>
        <taxon>Fabales</taxon>
        <taxon>Fabaceae</taxon>
        <taxon>Caesalpinioideae</taxon>
        <taxon>mimosoid clade</taxon>
        <taxon>Acacieae</taxon>
        <taxon>Acacia</taxon>
    </lineage>
</organism>
<evidence type="ECO:0000256" key="1">
    <source>
        <dbReference type="SAM" id="Phobius"/>
    </source>
</evidence>
<keyword evidence="2" id="KW-0732">Signal</keyword>
<reference evidence="4" key="1">
    <citation type="submission" date="2023-10" db="EMBL/GenBank/DDBJ databases">
        <title>Chromosome-level genome of the transformable northern wattle, Acacia crassicarpa.</title>
        <authorList>
            <person name="Massaro I."/>
            <person name="Sinha N.R."/>
            <person name="Poethig S."/>
            <person name="Leichty A.R."/>
        </authorList>
    </citation>
    <scope>NUCLEOTIDE SEQUENCE</scope>
    <source>
        <strain evidence="4">Acra3RX</strain>
        <tissue evidence="4">Leaf</tissue>
    </source>
</reference>
<dbReference type="PANTHER" id="PTHR31515:SF0">
    <property type="entry name" value="TRANSMEMBRANE PROTEIN"/>
    <property type="match status" value="1"/>
</dbReference>
<keyword evidence="5" id="KW-1185">Reference proteome</keyword>
<dbReference type="PANTHER" id="PTHR31515">
    <property type="entry name" value="TRANSMEMBRANE PROTEIN-RELATED"/>
    <property type="match status" value="1"/>
</dbReference>
<feature type="domain" description="DUF7906" evidence="3">
    <location>
        <begin position="70"/>
        <end position="336"/>
    </location>
</feature>
<gene>
    <name evidence="4" type="ORF">QN277_026902</name>
</gene>
<keyword evidence="1" id="KW-0472">Membrane</keyword>
<evidence type="ECO:0000313" key="5">
    <source>
        <dbReference type="Proteomes" id="UP001293593"/>
    </source>
</evidence>
<feature type="signal peptide" evidence="2">
    <location>
        <begin position="1"/>
        <end position="26"/>
    </location>
</feature>
<feature type="chain" id="PRO_5042032743" description="DUF7906 domain-containing protein" evidence="2">
    <location>
        <begin position="27"/>
        <end position="809"/>
    </location>
</feature>
<dbReference type="Pfam" id="PF25483">
    <property type="entry name" value="DUF7906"/>
    <property type="match status" value="1"/>
</dbReference>
<evidence type="ECO:0000313" key="4">
    <source>
        <dbReference type="EMBL" id="KAK4265914.1"/>
    </source>
</evidence>
<keyword evidence="1" id="KW-0812">Transmembrane</keyword>
<keyword evidence="1" id="KW-1133">Transmembrane helix</keyword>
<evidence type="ECO:0000259" key="3">
    <source>
        <dbReference type="Pfam" id="PF25483"/>
    </source>
</evidence>
<accession>A0AAE1MHV7</accession>
<sequence length="809" mass="92101">MRISRPSSFLCSLAIVLSLLLIRSESASQAFRKDRSHAQWHHGAFHDVRDSVRSDVRRMLHSRAEVPFQVPLEVNVVLVGFNKDGGYRYSIDAHQLEKFLKMSFPSHRPSCLETGEPLDIEHHMVYNVFPSGQPELVALEKTLKEAMVPAGKAREVEFGRELPLFEVEATAVEHIFQRLYSYIFDSGVEGNSVTKMDRPEAIAIFLVNFDKVRMDPRNKEIDLDSLMYGKLPELTEDDLTKQEGDYIYRYRYNGGGASQVWLGSGRYVVIDLSAGPCTYGKIEAEEGSVSFRSLPRLHSVMRSKSWRTFADQSSHDILLGQLASLISTTVEHVIAPDVRFETPDLTSRLLVPIIVLQNHNRYNIMEKGHNYSINVEEIETEVKRMLHDGQEVVIIGGVHSLHRHEKLAIAVSKSMRGHSLQETKNDGRFHVHTKMYLDGALLKEEMERSADVLAAGLLEVADPSLSNKFFLRQSWMDESEGSTDSILKHKPLWASYDSKRGKKRRRNIKKQGDLQTTYGTRVIPVFVLSLADVDPNLMMEDESLVWTSNDVVIVLQHQNDKIPLSYVSETQRRHAFPSQAQRHILAGLASVVGGLSAPYEKSSHVHERSVVNWLWATGCHPFGPFSNTSLISQMLHDVALRNTIYARVDSALRRIRETSETVQVFAAEYLKTPLGEPVKGKKEKSTTELWLEKFYKKTTNLPEPFPHELVDRLEKYLDGLEEQLVDMSSLLYDHRLQDAFLNSSDILQSAIFTQQYVDHILASEREKMRCCNIEFKYPVHSSQTYIYGGILIAGFVVYFAVIFFSSPVR</sequence>
<comment type="caution">
    <text evidence="4">The sequence shown here is derived from an EMBL/GenBank/DDBJ whole genome shotgun (WGS) entry which is preliminary data.</text>
</comment>